<keyword evidence="3" id="KW-1185">Reference proteome</keyword>
<name>A0AAD4EUI4_9PEZI</name>
<gene>
    <name evidence="2" type="ORF">NEMBOFW57_007365</name>
</gene>
<feature type="compositionally biased region" description="Basic and acidic residues" evidence="1">
    <location>
        <begin position="424"/>
        <end position="437"/>
    </location>
</feature>
<accession>A0AAD4EUI4</accession>
<evidence type="ECO:0000313" key="3">
    <source>
        <dbReference type="Proteomes" id="UP001197093"/>
    </source>
</evidence>
<feature type="compositionally biased region" description="Acidic residues" evidence="1">
    <location>
        <begin position="142"/>
        <end position="152"/>
    </location>
</feature>
<feature type="region of interest" description="Disordered" evidence="1">
    <location>
        <begin position="1"/>
        <end position="203"/>
    </location>
</feature>
<dbReference type="EMBL" id="JAHCVI010000003">
    <property type="protein sequence ID" value="KAG7287848.1"/>
    <property type="molecule type" value="Genomic_DNA"/>
</dbReference>
<feature type="compositionally biased region" description="Pro residues" evidence="1">
    <location>
        <begin position="456"/>
        <end position="471"/>
    </location>
</feature>
<dbReference type="Proteomes" id="UP001197093">
    <property type="component" value="Unassembled WGS sequence"/>
</dbReference>
<feature type="compositionally biased region" description="Polar residues" evidence="1">
    <location>
        <begin position="338"/>
        <end position="347"/>
    </location>
</feature>
<organism evidence="2 3">
    <name type="scientific">Staphylotrichum longicolle</name>
    <dbReference type="NCBI Taxonomy" id="669026"/>
    <lineage>
        <taxon>Eukaryota</taxon>
        <taxon>Fungi</taxon>
        <taxon>Dikarya</taxon>
        <taxon>Ascomycota</taxon>
        <taxon>Pezizomycotina</taxon>
        <taxon>Sordariomycetes</taxon>
        <taxon>Sordariomycetidae</taxon>
        <taxon>Sordariales</taxon>
        <taxon>Chaetomiaceae</taxon>
        <taxon>Staphylotrichum</taxon>
    </lineage>
</organism>
<proteinExistence type="predicted"/>
<feature type="compositionally biased region" description="Polar residues" evidence="1">
    <location>
        <begin position="549"/>
        <end position="562"/>
    </location>
</feature>
<dbReference type="AlphaFoldDB" id="A0AAD4EUI4"/>
<feature type="region of interest" description="Disordered" evidence="1">
    <location>
        <begin position="335"/>
        <end position="383"/>
    </location>
</feature>
<feature type="region of interest" description="Disordered" evidence="1">
    <location>
        <begin position="424"/>
        <end position="616"/>
    </location>
</feature>
<evidence type="ECO:0000256" key="1">
    <source>
        <dbReference type="SAM" id="MobiDB-lite"/>
    </source>
</evidence>
<comment type="caution">
    <text evidence="2">The sequence shown here is derived from an EMBL/GenBank/DDBJ whole genome shotgun (WGS) entry which is preliminary data.</text>
</comment>
<feature type="compositionally biased region" description="Pro residues" evidence="1">
    <location>
        <begin position="190"/>
        <end position="202"/>
    </location>
</feature>
<evidence type="ECO:0000313" key="2">
    <source>
        <dbReference type="EMBL" id="KAG7287848.1"/>
    </source>
</evidence>
<feature type="compositionally biased region" description="Acidic residues" evidence="1">
    <location>
        <begin position="165"/>
        <end position="181"/>
    </location>
</feature>
<sequence length="756" mass="83855">MADVHHQQQQQGGPSTARRRKNAAKSKPQASNDWPRAGEPRSRASPRPKRHGDIDVDIVESSDDASAANHASHARPSSSKQPRRHRPRPPSSTTSDTASDTTRPGQAPQRSPKRPSKSMRVPNASVPVLDAAAAHRRPTCIIEEDDDDDDDPAPSGRRGPTSVSDSEDDTDATSDSDEEQVIEPRSKHLPPAPMAPAVPPAPQLNAVPASLQERLSRRPEMVYEEEDGDGVSRYAPDSNTPVSKTAKLKCCHRMCHSCLRKLFKLSLTNPQQHMPPRCCTATIPTEFVGLLFDSSFKKEWNEKFMEHTGRGRLVCPSRRCGELMRPEDMRCEAGRWQDQANSRSNPFASRPASPRDRDFRSDFAPPTPTSARPRPSSYEEDPYMRRLHEQREDHLTRRMHSFDAFGHHSHADFDRNRREYDFEDAREPRERRRRAEYEASFPDDDYHRRAATVVAPSPPQPAVPAAPPPPRSAFDPPSRPAFDRSASGFDYGSPSHRARGARYASPERYDDYMMESYPPERRQTRSPDAWQSFPHEQRPRSRDRRHTFPTESRPTSPDTWQLPTRYPSPERPMPAAEEKRRAPSPDRRRASSLERRLAGRFKKESRQSPGAPGVPAGAIGPVGPIGPISPGGVLGPLSPTRVPPPPSRAATHIGASMPMAPVPPSVAHAAPSAVPALRRHHTMEEDVYGGPGGMHGPGPGPGDMVPPEMNINGSPRAAARQEEAPQGVAHREHNKVSEWVNYVEPGPPEDAATVVQ</sequence>
<reference evidence="2" key="1">
    <citation type="submission" date="2023-02" db="EMBL/GenBank/DDBJ databases">
        <authorList>
            <person name="Palmer J.M."/>
        </authorList>
    </citation>
    <scope>NUCLEOTIDE SEQUENCE</scope>
    <source>
        <strain evidence="2">FW57</strain>
    </source>
</reference>
<feature type="compositionally biased region" description="Low complexity" evidence="1">
    <location>
        <begin position="64"/>
        <end position="80"/>
    </location>
</feature>
<feature type="compositionally biased region" description="Basic and acidic residues" evidence="1">
    <location>
        <begin position="576"/>
        <end position="606"/>
    </location>
</feature>
<feature type="compositionally biased region" description="Basic and acidic residues" evidence="1">
    <location>
        <begin position="719"/>
        <end position="736"/>
    </location>
</feature>
<feature type="region of interest" description="Disordered" evidence="1">
    <location>
        <begin position="697"/>
        <end position="756"/>
    </location>
</feature>
<protein>
    <submittedName>
        <fullName evidence="2">Uncharacterized protein</fullName>
    </submittedName>
</protein>
<feature type="compositionally biased region" description="Low complexity" evidence="1">
    <location>
        <begin position="91"/>
        <end position="104"/>
    </location>
</feature>